<feature type="non-terminal residue" evidence="1">
    <location>
        <position position="1"/>
    </location>
</feature>
<proteinExistence type="predicted"/>
<sequence>CKITDSLEVGRADGDGQVTIDQISGMDDPGVTIIPRNTDKNLTIHPNMDNMVTTHGLRMVTIDRNVSVFQKNHLLC</sequence>
<dbReference type="AlphaFoldDB" id="A0A5E4C4J9"/>
<dbReference type="Proteomes" id="UP000335636">
    <property type="component" value="Unassembled WGS sequence"/>
</dbReference>
<organism evidence="1 2">
    <name type="scientific">Marmota monax</name>
    <name type="common">Woodchuck</name>
    <dbReference type="NCBI Taxonomy" id="9995"/>
    <lineage>
        <taxon>Eukaryota</taxon>
        <taxon>Metazoa</taxon>
        <taxon>Chordata</taxon>
        <taxon>Craniata</taxon>
        <taxon>Vertebrata</taxon>
        <taxon>Euteleostomi</taxon>
        <taxon>Mammalia</taxon>
        <taxon>Eutheria</taxon>
        <taxon>Euarchontoglires</taxon>
        <taxon>Glires</taxon>
        <taxon>Rodentia</taxon>
        <taxon>Sciuromorpha</taxon>
        <taxon>Sciuridae</taxon>
        <taxon>Xerinae</taxon>
        <taxon>Marmotini</taxon>
        <taxon>Marmota</taxon>
    </lineage>
</organism>
<accession>A0A5E4C4J9</accession>
<dbReference type="EMBL" id="CABDUW010000823">
    <property type="protein sequence ID" value="VTJ75792.1"/>
    <property type="molecule type" value="Genomic_DNA"/>
</dbReference>
<gene>
    <name evidence="1" type="ORF">MONAX_5E008662</name>
</gene>
<protein>
    <submittedName>
        <fullName evidence="1">Uncharacterized protein</fullName>
    </submittedName>
</protein>
<evidence type="ECO:0000313" key="2">
    <source>
        <dbReference type="Proteomes" id="UP000335636"/>
    </source>
</evidence>
<reference evidence="1" key="1">
    <citation type="submission" date="2019-04" db="EMBL/GenBank/DDBJ databases">
        <authorList>
            <person name="Alioto T."/>
            <person name="Alioto T."/>
        </authorList>
    </citation>
    <scope>NUCLEOTIDE SEQUENCE [LARGE SCALE GENOMIC DNA]</scope>
</reference>
<comment type="caution">
    <text evidence="1">The sequence shown here is derived from an EMBL/GenBank/DDBJ whole genome shotgun (WGS) entry which is preliminary data.</text>
</comment>
<evidence type="ECO:0000313" key="1">
    <source>
        <dbReference type="EMBL" id="VTJ75792.1"/>
    </source>
</evidence>
<keyword evidence="2" id="KW-1185">Reference proteome</keyword>
<name>A0A5E4C4J9_MARMO</name>